<evidence type="ECO:0000313" key="3">
    <source>
        <dbReference type="EMBL" id="KAJ2893707.1"/>
    </source>
</evidence>
<sequence>MRPSTSSPQIRTPLAAASAPFRGAARRQRQLQRHHARTAPATWNSAGSRRAYSQSGGGGGGGGPGNSGGSGSRPLQLLAVGGISAYVAWNYDNVLSSIGLNSDYALDSSSASTLEKKKKKKKSSSSSSDGPIQKVDTTLDEREHDASSIDFYRNQVVSNLANPGLYVWGSNKGLVAAPDSPRETFVKRPRRIPFFDGVVLRDVKMGDDFGVAVMENGDLVQWGRAFGGDGGKKSARGPESAGGGGGGGGGASYGPEVTIKGKDITKVEVSMDRIIALSSSGTVYSVPVARHDQLHGPKLVEPSSSMWIPYWKKSSPSERSLRVLKPRNLGWGESVVDVRSGLEHCLLLTSSGRVFSAASSSTYFPERGQLGIADLRWDSRPEGAYDQMHEVTIPDDGKGRRWGGIKQIATGDFHSVMLDDKGTVYSFGDNTFGQLGREIDRDREPLYDSAIRIYQIPPVAAVHAGGSNTFFTVTERPLSKEAVSEIYAAGLGIAGSLGAGGRQHVTQTPVKVKKLSNLSEWDEKKKALAAIKPSRISVGNGHSAVIMQALAGTQDAWPVYMWGINENYELGTGRRVNGEEPARVPPLEGEVSKGGATDAGMGEVFLAVAPKKKATVGEGKNATKKTVEQRIECGRGTSAAYVGV</sequence>
<feature type="region of interest" description="Disordered" evidence="2">
    <location>
        <begin position="1"/>
        <end position="70"/>
    </location>
</feature>
<feature type="compositionally biased region" description="Low complexity" evidence="2">
    <location>
        <begin position="45"/>
        <end position="54"/>
    </location>
</feature>
<feature type="repeat" description="RCC1" evidence="1">
    <location>
        <begin position="484"/>
        <end position="549"/>
    </location>
</feature>
<protein>
    <submittedName>
        <fullName evidence="3">Uncharacterized protein</fullName>
    </submittedName>
</protein>
<dbReference type="InterPro" id="IPR053245">
    <property type="entry name" value="MitoProcess-Associated"/>
</dbReference>
<dbReference type="PRINTS" id="PR00633">
    <property type="entry name" value="RCCNDNSATION"/>
</dbReference>
<dbReference type="SUPFAM" id="SSF50985">
    <property type="entry name" value="RCC1/BLIP-II"/>
    <property type="match status" value="1"/>
</dbReference>
<evidence type="ECO:0000313" key="4">
    <source>
        <dbReference type="Proteomes" id="UP001201980"/>
    </source>
</evidence>
<feature type="compositionally biased region" description="Polar residues" evidence="2">
    <location>
        <begin position="1"/>
        <end position="10"/>
    </location>
</feature>
<dbReference type="Pfam" id="PF13540">
    <property type="entry name" value="RCC1_2"/>
    <property type="match status" value="1"/>
</dbReference>
<feature type="compositionally biased region" description="Gly residues" evidence="2">
    <location>
        <begin position="240"/>
        <end position="252"/>
    </location>
</feature>
<dbReference type="AlphaFoldDB" id="A0AAD5RHS8"/>
<feature type="compositionally biased region" description="Basic residues" evidence="2">
    <location>
        <begin position="24"/>
        <end position="37"/>
    </location>
</feature>
<dbReference type="InterPro" id="IPR009091">
    <property type="entry name" value="RCC1/BLIP-II"/>
</dbReference>
<keyword evidence="4" id="KW-1185">Reference proteome</keyword>
<evidence type="ECO:0000256" key="2">
    <source>
        <dbReference type="SAM" id="MobiDB-lite"/>
    </source>
</evidence>
<feature type="compositionally biased region" description="Gly residues" evidence="2">
    <location>
        <begin position="55"/>
        <end position="70"/>
    </location>
</feature>
<dbReference type="PROSITE" id="PS00626">
    <property type="entry name" value="RCC1_2"/>
    <property type="match status" value="1"/>
</dbReference>
<name>A0AAD5RHS8_9PEZI</name>
<dbReference type="EMBL" id="JAKWBI020000575">
    <property type="protein sequence ID" value="KAJ2893707.1"/>
    <property type="molecule type" value="Genomic_DNA"/>
</dbReference>
<comment type="caution">
    <text evidence="3">The sequence shown here is derived from an EMBL/GenBank/DDBJ whole genome shotgun (WGS) entry which is preliminary data.</text>
</comment>
<gene>
    <name evidence="3" type="ORF">MKZ38_008312</name>
</gene>
<dbReference type="Proteomes" id="UP001201980">
    <property type="component" value="Unassembled WGS sequence"/>
</dbReference>
<dbReference type="PROSITE" id="PS50012">
    <property type="entry name" value="RCC1_3"/>
    <property type="match status" value="2"/>
</dbReference>
<organism evidence="3 4">
    <name type="scientific">Zalerion maritima</name>
    <dbReference type="NCBI Taxonomy" id="339359"/>
    <lineage>
        <taxon>Eukaryota</taxon>
        <taxon>Fungi</taxon>
        <taxon>Dikarya</taxon>
        <taxon>Ascomycota</taxon>
        <taxon>Pezizomycotina</taxon>
        <taxon>Sordariomycetes</taxon>
        <taxon>Lulworthiomycetidae</taxon>
        <taxon>Lulworthiales</taxon>
        <taxon>Lulworthiaceae</taxon>
        <taxon>Zalerion</taxon>
    </lineage>
</organism>
<reference evidence="3" key="1">
    <citation type="submission" date="2022-07" db="EMBL/GenBank/DDBJ databases">
        <title>Draft genome sequence of Zalerion maritima ATCC 34329, a (micro)plastics degrading marine fungus.</title>
        <authorList>
            <person name="Paco A."/>
            <person name="Goncalves M.F.M."/>
            <person name="Rocha-Santos T.A.P."/>
            <person name="Alves A."/>
        </authorList>
    </citation>
    <scope>NUCLEOTIDE SEQUENCE</scope>
    <source>
        <strain evidence="3">ATCC 34329</strain>
    </source>
</reference>
<feature type="region of interest" description="Disordered" evidence="2">
    <location>
        <begin position="111"/>
        <end position="140"/>
    </location>
</feature>
<dbReference type="InterPro" id="IPR000408">
    <property type="entry name" value="Reg_chr_condens"/>
</dbReference>
<feature type="repeat" description="RCC1" evidence="1">
    <location>
        <begin position="422"/>
        <end position="475"/>
    </location>
</feature>
<dbReference type="Gene3D" id="2.130.10.30">
    <property type="entry name" value="Regulator of chromosome condensation 1/beta-lactamase-inhibitor protein II"/>
    <property type="match status" value="2"/>
</dbReference>
<dbReference type="PANTHER" id="PTHR47563">
    <property type="entry name" value="PROTEIN FMP25, MITOCHONDRIAL"/>
    <property type="match status" value="1"/>
</dbReference>
<evidence type="ECO:0000256" key="1">
    <source>
        <dbReference type="PROSITE-ProRule" id="PRU00235"/>
    </source>
</evidence>
<proteinExistence type="predicted"/>
<feature type="region of interest" description="Disordered" evidence="2">
    <location>
        <begin position="229"/>
        <end position="254"/>
    </location>
</feature>
<accession>A0AAD5RHS8</accession>
<dbReference type="GO" id="GO:0005743">
    <property type="term" value="C:mitochondrial inner membrane"/>
    <property type="evidence" value="ECO:0007669"/>
    <property type="project" value="TreeGrafter"/>
</dbReference>
<dbReference type="PANTHER" id="PTHR47563:SF1">
    <property type="entry name" value="PROTEIN FMP25, MITOCHONDRIAL"/>
    <property type="match status" value="1"/>
</dbReference>
<dbReference type="GO" id="GO:0034551">
    <property type="term" value="P:mitochondrial respiratory chain complex III assembly"/>
    <property type="evidence" value="ECO:0007669"/>
    <property type="project" value="TreeGrafter"/>
</dbReference>